<evidence type="ECO:0000256" key="2">
    <source>
        <dbReference type="ARBA" id="ARBA00022448"/>
    </source>
</evidence>
<dbReference type="PROSITE" id="PS51257">
    <property type="entry name" value="PROKAR_LIPOPROTEIN"/>
    <property type="match status" value="1"/>
</dbReference>
<keyword evidence="2" id="KW-0813">Transport</keyword>
<evidence type="ECO:0000256" key="3">
    <source>
        <dbReference type="ARBA" id="ARBA00022729"/>
    </source>
</evidence>
<feature type="domain" description="Solute-binding protein family 5" evidence="4">
    <location>
        <begin position="91"/>
        <end position="419"/>
    </location>
</feature>
<dbReference type="InterPro" id="IPR030678">
    <property type="entry name" value="Peptide/Ni-bd"/>
</dbReference>
<reference evidence="5 6" key="1">
    <citation type="journal article" date="2010" name="ChemBioChem">
        <title>Cloning and characterization of the biosynthetic gene cluster of 16-membered macrolide antibiotic FD-891: involvement of a dual functional cytochrome P450 monooxygenase catalyzing epoxidation and hydroxylation.</title>
        <authorList>
            <person name="Kudo F."/>
            <person name="Motegi A."/>
            <person name="Mizoue K."/>
            <person name="Eguchi T."/>
        </authorList>
    </citation>
    <scope>NUCLEOTIDE SEQUENCE [LARGE SCALE GENOMIC DNA]</scope>
    <source>
        <strain evidence="5 6">A-8890</strain>
    </source>
</reference>
<dbReference type="Gene3D" id="3.10.105.10">
    <property type="entry name" value="Dipeptide-binding Protein, Domain 3"/>
    <property type="match status" value="1"/>
</dbReference>
<keyword evidence="3" id="KW-0732">Signal</keyword>
<evidence type="ECO:0000313" key="6">
    <source>
        <dbReference type="Proteomes" id="UP001321542"/>
    </source>
</evidence>
<evidence type="ECO:0000313" key="5">
    <source>
        <dbReference type="EMBL" id="BBC29060.1"/>
    </source>
</evidence>
<dbReference type="PANTHER" id="PTHR30290:SF9">
    <property type="entry name" value="OLIGOPEPTIDE-BINDING PROTEIN APPA"/>
    <property type="match status" value="1"/>
</dbReference>
<dbReference type="InterPro" id="IPR039424">
    <property type="entry name" value="SBP_5"/>
</dbReference>
<gene>
    <name evidence="5" type="ORF">SGFS_003510</name>
</gene>
<accession>A0ABM7F056</accession>
<organism evidence="5 6">
    <name type="scientific">Streptomyces graminofaciens</name>
    <dbReference type="NCBI Taxonomy" id="68212"/>
    <lineage>
        <taxon>Bacteria</taxon>
        <taxon>Bacillati</taxon>
        <taxon>Actinomycetota</taxon>
        <taxon>Actinomycetes</taxon>
        <taxon>Kitasatosporales</taxon>
        <taxon>Streptomycetaceae</taxon>
        <taxon>Streptomyces</taxon>
    </lineage>
</organism>
<proteinExistence type="inferred from homology"/>
<dbReference type="EMBL" id="AP018448">
    <property type="protein sequence ID" value="BBC29060.1"/>
    <property type="molecule type" value="Genomic_DNA"/>
</dbReference>
<dbReference type="RefSeq" id="WP_286247035.1">
    <property type="nucleotide sequence ID" value="NZ_AP018448.1"/>
</dbReference>
<comment type="similarity">
    <text evidence="1">Belongs to the bacterial solute-binding protein 5 family.</text>
</comment>
<dbReference type="SUPFAM" id="SSF53850">
    <property type="entry name" value="Periplasmic binding protein-like II"/>
    <property type="match status" value="1"/>
</dbReference>
<sequence length="518" mass="55287">MVGMDRRSFGKGMLGLGFGALVAGSAVGCTSATGAAGSGTGGTAGSKTLSLALDMAYGSFDPAKQQSAFSLVLPWQACFDTLLRYEPDGTVSPNAAESYTFNDDKTELTLVIRSGMRFTDGSAVDAAAVKASLEHMKNGGGSDAGRLADVTVTVKDASTVVLTTPKPKGLLPTFLCLAPGIISSPKSHTAKNRDTTPVGSGPYKLDAAATTTGSTYTFVRNEDYWNKAAYAYDKIVMRQMTDITARVNALKSGQINAAPISSQTTTEVQSSGLTLLKNEVNWAGLFLGDPEGKVIPALKHVEVRRAINMVFDRQAILKALFQGQGKVTNQIFHNGSPAYLAGLVDRYAYDVAKAKKLMKKASYADGFSFELPAIPGLEFATPLITQQLGLLGIKAKQAKIAANQVLPALFSGKYPIFFTFMESRTPLWDLVQTVAPEAVWNVTHTADPRLQRLLDKAQVLDGAAAAENAQAANEFLVEQAWFCPWVLPTNFYATDKTTSARPYLGSVVPYLRSFKPAA</sequence>
<evidence type="ECO:0000259" key="4">
    <source>
        <dbReference type="Pfam" id="PF00496"/>
    </source>
</evidence>
<protein>
    <recommendedName>
        <fullName evidence="4">Solute-binding protein family 5 domain-containing protein</fullName>
    </recommendedName>
</protein>
<dbReference type="PIRSF" id="PIRSF002741">
    <property type="entry name" value="MppA"/>
    <property type="match status" value="1"/>
</dbReference>
<name>A0ABM7F056_9ACTN</name>
<reference evidence="5 6" key="2">
    <citation type="journal article" date="2023" name="ChemBioChem">
        <title>Acyltransferase Domain Exchange between Two Independent Type I Polyketide Synthases in the Same Producer Strain of Macrolide Antibiotics.</title>
        <authorList>
            <person name="Kudo F."/>
            <person name="Kishikawa K."/>
            <person name="Tsuboi K."/>
            <person name="Kido T."/>
            <person name="Usui T."/>
            <person name="Hashimoto J."/>
            <person name="Shin-Ya K."/>
            <person name="Miyanaga A."/>
            <person name="Eguchi T."/>
        </authorList>
    </citation>
    <scope>NUCLEOTIDE SEQUENCE [LARGE SCALE GENOMIC DNA]</scope>
    <source>
        <strain evidence="5 6">A-8890</strain>
    </source>
</reference>
<dbReference type="PANTHER" id="PTHR30290">
    <property type="entry name" value="PERIPLASMIC BINDING COMPONENT OF ABC TRANSPORTER"/>
    <property type="match status" value="1"/>
</dbReference>
<keyword evidence="6" id="KW-1185">Reference proteome</keyword>
<dbReference type="Gene3D" id="3.40.190.10">
    <property type="entry name" value="Periplasmic binding protein-like II"/>
    <property type="match status" value="1"/>
</dbReference>
<dbReference type="Pfam" id="PF00496">
    <property type="entry name" value="SBP_bac_5"/>
    <property type="match status" value="1"/>
</dbReference>
<dbReference type="Proteomes" id="UP001321542">
    <property type="component" value="Chromosome"/>
</dbReference>
<dbReference type="InterPro" id="IPR000914">
    <property type="entry name" value="SBP_5_dom"/>
</dbReference>
<evidence type="ECO:0000256" key="1">
    <source>
        <dbReference type="ARBA" id="ARBA00005695"/>
    </source>
</evidence>